<keyword evidence="4" id="KW-0808">Transferase</keyword>
<evidence type="ECO:0000256" key="1">
    <source>
        <dbReference type="ARBA" id="ARBA00000900"/>
    </source>
</evidence>
<evidence type="ECO:0000313" key="15">
    <source>
        <dbReference type="Proteomes" id="UP000796880"/>
    </source>
</evidence>
<keyword evidence="11" id="KW-0472">Membrane</keyword>
<keyword evidence="9" id="KW-0862">Zinc</keyword>
<name>A0A8K0HK63_9ROSA</name>
<evidence type="ECO:0000256" key="5">
    <source>
        <dbReference type="ARBA" id="ARBA00022692"/>
    </source>
</evidence>
<accession>A0A8K0HK63</accession>
<evidence type="ECO:0000256" key="8">
    <source>
        <dbReference type="ARBA" id="ARBA00022786"/>
    </source>
</evidence>
<evidence type="ECO:0000313" key="14">
    <source>
        <dbReference type="EMBL" id="KAF3454307.1"/>
    </source>
</evidence>
<dbReference type="OrthoDB" id="1194598at2759"/>
<keyword evidence="10" id="KW-1133">Transmembrane helix</keyword>
<feature type="domain" description="RING-type" evidence="13">
    <location>
        <begin position="107"/>
        <end position="148"/>
    </location>
</feature>
<evidence type="ECO:0000256" key="4">
    <source>
        <dbReference type="ARBA" id="ARBA00022679"/>
    </source>
</evidence>
<dbReference type="GO" id="GO:0016020">
    <property type="term" value="C:membrane"/>
    <property type="evidence" value="ECO:0007669"/>
    <property type="project" value="UniProtKB-SubCell"/>
</dbReference>
<dbReference type="EMBL" id="VOIH02000002">
    <property type="protein sequence ID" value="KAF3454307.1"/>
    <property type="molecule type" value="Genomic_DNA"/>
</dbReference>
<evidence type="ECO:0000256" key="10">
    <source>
        <dbReference type="ARBA" id="ARBA00022989"/>
    </source>
</evidence>
<evidence type="ECO:0000256" key="6">
    <source>
        <dbReference type="ARBA" id="ARBA00022723"/>
    </source>
</evidence>
<dbReference type="PROSITE" id="PS50089">
    <property type="entry name" value="ZF_RING_2"/>
    <property type="match status" value="1"/>
</dbReference>
<dbReference type="SMART" id="SM00184">
    <property type="entry name" value="RING"/>
    <property type="match status" value="1"/>
</dbReference>
<proteinExistence type="predicted"/>
<gene>
    <name evidence="14" type="ORF">FNV43_RR04754</name>
</gene>
<dbReference type="SUPFAM" id="SSF57850">
    <property type="entry name" value="RING/U-box"/>
    <property type="match status" value="1"/>
</dbReference>
<keyword evidence="6" id="KW-0479">Metal-binding</keyword>
<dbReference type="Gene3D" id="3.30.40.10">
    <property type="entry name" value="Zinc/RING finger domain, C3HC4 (zinc finger)"/>
    <property type="match status" value="1"/>
</dbReference>
<dbReference type="Pfam" id="PF13639">
    <property type="entry name" value="zf-RING_2"/>
    <property type="match status" value="1"/>
</dbReference>
<keyword evidence="15" id="KW-1185">Reference proteome</keyword>
<reference evidence="14" key="1">
    <citation type="submission" date="2020-03" db="EMBL/GenBank/DDBJ databases">
        <title>A high-quality chromosome-level genome assembly of a woody plant with both climbing and erect habits, Rhamnella rubrinervis.</title>
        <authorList>
            <person name="Lu Z."/>
            <person name="Yang Y."/>
            <person name="Zhu X."/>
            <person name="Sun Y."/>
        </authorList>
    </citation>
    <scope>NUCLEOTIDE SEQUENCE</scope>
    <source>
        <strain evidence="14">BYM</strain>
        <tissue evidence="14">Leaf</tissue>
    </source>
</reference>
<dbReference type="GO" id="GO:0008270">
    <property type="term" value="F:zinc ion binding"/>
    <property type="evidence" value="ECO:0007669"/>
    <property type="project" value="UniProtKB-KW"/>
</dbReference>
<keyword evidence="7 12" id="KW-0863">Zinc-finger</keyword>
<dbReference type="GO" id="GO:0061630">
    <property type="term" value="F:ubiquitin protein ligase activity"/>
    <property type="evidence" value="ECO:0007669"/>
    <property type="project" value="UniProtKB-EC"/>
</dbReference>
<dbReference type="GO" id="GO:0006511">
    <property type="term" value="P:ubiquitin-dependent protein catabolic process"/>
    <property type="evidence" value="ECO:0007669"/>
    <property type="project" value="TreeGrafter"/>
</dbReference>
<dbReference type="PANTHER" id="PTHR45977:SF4">
    <property type="entry name" value="RING-TYPE DOMAIN-CONTAINING PROTEIN"/>
    <property type="match status" value="1"/>
</dbReference>
<evidence type="ECO:0000256" key="3">
    <source>
        <dbReference type="ARBA" id="ARBA00012483"/>
    </source>
</evidence>
<comment type="caution">
    <text evidence="14">The sequence shown here is derived from an EMBL/GenBank/DDBJ whole genome shotgun (WGS) entry which is preliminary data.</text>
</comment>
<comment type="subcellular location">
    <subcellularLocation>
        <location evidence="2">Membrane</location>
        <topology evidence="2">Multi-pass membrane protein</topology>
    </subcellularLocation>
</comment>
<comment type="catalytic activity">
    <reaction evidence="1">
        <text>S-ubiquitinyl-[E2 ubiquitin-conjugating enzyme]-L-cysteine + [acceptor protein]-L-lysine = [E2 ubiquitin-conjugating enzyme]-L-cysteine + N(6)-ubiquitinyl-[acceptor protein]-L-lysine.</text>
        <dbReference type="EC" id="2.3.2.27"/>
    </reaction>
</comment>
<evidence type="ECO:0000259" key="13">
    <source>
        <dbReference type="PROSITE" id="PS50089"/>
    </source>
</evidence>
<dbReference type="InterPro" id="IPR013083">
    <property type="entry name" value="Znf_RING/FYVE/PHD"/>
</dbReference>
<evidence type="ECO:0000256" key="11">
    <source>
        <dbReference type="ARBA" id="ARBA00023136"/>
    </source>
</evidence>
<protein>
    <recommendedName>
        <fullName evidence="3">RING-type E3 ubiquitin transferase</fullName>
        <ecNumber evidence="3">2.3.2.27</ecNumber>
    </recommendedName>
</protein>
<keyword evidence="8" id="KW-0833">Ubl conjugation pathway</keyword>
<keyword evidence="5" id="KW-0812">Transmembrane</keyword>
<evidence type="ECO:0000256" key="9">
    <source>
        <dbReference type="ARBA" id="ARBA00022833"/>
    </source>
</evidence>
<dbReference type="EC" id="2.3.2.27" evidence="3"/>
<dbReference type="Proteomes" id="UP000796880">
    <property type="component" value="Unassembled WGS sequence"/>
</dbReference>
<dbReference type="PANTHER" id="PTHR45977">
    <property type="entry name" value="TARGET OF ERK KINASE MPK-1"/>
    <property type="match status" value="1"/>
</dbReference>
<evidence type="ECO:0000256" key="7">
    <source>
        <dbReference type="ARBA" id="ARBA00022771"/>
    </source>
</evidence>
<evidence type="ECO:0000256" key="2">
    <source>
        <dbReference type="ARBA" id="ARBA00004141"/>
    </source>
</evidence>
<sequence>MDVVQEIAMARAQLMDKLSNSYSTYDEDHPYYHMLNQPEAQHVRLDIMTYDLALSRARETNRDDYDAVLKEVQLEVTLELGRILAKTMDPAFAGSKAVKVDEDDAVCSICHEELGRGGYARALGCMHMFHGYCLIKWLNKKTNCPLCRYQMKDREFEYKF</sequence>
<dbReference type="GO" id="GO:0016567">
    <property type="term" value="P:protein ubiquitination"/>
    <property type="evidence" value="ECO:0007669"/>
    <property type="project" value="TreeGrafter"/>
</dbReference>
<dbReference type="InterPro" id="IPR001841">
    <property type="entry name" value="Znf_RING"/>
</dbReference>
<evidence type="ECO:0000256" key="12">
    <source>
        <dbReference type="PROSITE-ProRule" id="PRU00175"/>
    </source>
</evidence>
<dbReference type="SMART" id="SM00744">
    <property type="entry name" value="RINGv"/>
    <property type="match status" value="1"/>
</dbReference>
<organism evidence="14 15">
    <name type="scientific">Rhamnella rubrinervis</name>
    <dbReference type="NCBI Taxonomy" id="2594499"/>
    <lineage>
        <taxon>Eukaryota</taxon>
        <taxon>Viridiplantae</taxon>
        <taxon>Streptophyta</taxon>
        <taxon>Embryophyta</taxon>
        <taxon>Tracheophyta</taxon>
        <taxon>Spermatophyta</taxon>
        <taxon>Magnoliopsida</taxon>
        <taxon>eudicotyledons</taxon>
        <taxon>Gunneridae</taxon>
        <taxon>Pentapetalae</taxon>
        <taxon>rosids</taxon>
        <taxon>fabids</taxon>
        <taxon>Rosales</taxon>
        <taxon>Rhamnaceae</taxon>
        <taxon>rhamnoid group</taxon>
        <taxon>Rhamneae</taxon>
        <taxon>Rhamnella</taxon>
    </lineage>
</organism>
<dbReference type="InterPro" id="IPR011016">
    <property type="entry name" value="Znf_RING-CH"/>
</dbReference>
<dbReference type="AlphaFoldDB" id="A0A8K0HK63"/>